<feature type="region of interest" description="Disordered" evidence="4">
    <location>
        <begin position="44"/>
        <end position="65"/>
    </location>
</feature>
<dbReference type="Proteomes" id="UP000230069">
    <property type="component" value="Unassembled WGS sequence"/>
</dbReference>
<evidence type="ECO:0000313" key="5">
    <source>
        <dbReference type="EMBL" id="PIA61068.1"/>
    </source>
</evidence>
<sequence>MRVVNRVLKLCSSSSSSSCSTVTELTRNLSTLLHNFTSITTNPEPISNKYRTRSRSRSPLKGRRKPSKAATCLCHSLGVLNNIEDGSVDRVLNEWISTQGKSFNKDDILVSVDYLRSRNKFNHALQLLEWTEKRSLIWLSNREHAIYIVLLGKTRGVEAAEKYFAELPESAKRKSTYGSLLHCYCFKKMTEKAIVLCEKMKALNFPLNSFDYSSLMTLHMKLGQPDKVALVMKEMKEKGIKQHIYNYKLLINSYASLNDINAVEKVEEEIKTVRSIVPDWNFFCNLSAIYIAAGFLEKAELNLKNVEKLKLYDSRPFHFLLNLYASIGKPEEVYRVWQSLKSAFPKTSNLSYLTMLQVLSRLEDMEGLKRCFEEWEPHCLSDDVRLPNVLIKAYLKRDMIEEAKLLLDRTLKKGCEPNFATYVLFIDFFVKIHDMDLALNYMRVGTSYVKNPERKMYIEYVSMFQKYCEERNDVDGAEEFMTLMQDAVSLDPVVRDIDASLRDEVDTFSAKRLSKLFHYGTISDDH</sequence>
<dbReference type="OrthoDB" id="1717827at2759"/>
<dbReference type="PANTHER" id="PTHR45717">
    <property type="entry name" value="OS12G0527900 PROTEIN"/>
    <property type="match status" value="1"/>
</dbReference>
<reference evidence="5 6" key="1">
    <citation type="submission" date="2017-09" db="EMBL/GenBank/DDBJ databases">
        <title>WGS assembly of Aquilegia coerulea Goldsmith.</title>
        <authorList>
            <person name="Hodges S."/>
            <person name="Kramer E."/>
            <person name="Nordborg M."/>
            <person name="Tomkins J."/>
            <person name="Borevitz J."/>
            <person name="Derieg N."/>
            <person name="Yan J."/>
            <person name="Mihaltcheva S."/>
            <person name="Hayes R.D."/>
            <person name="Rokhsar D."/>
        </authorList>
    </citation>
    <scope>NUCLEOTIDE SEQUENCE [LARGE SCALE GENOMIC DNA]</scope>
    <source>
        <strain evidence="6">cv. Goldsmith</strain>
    </source>
</reference>
<dbReference type="GO" id="GO:0003729">
    <property type="term" value="F:mRNA binding"/>
    <property type="evidence" value="ECO:0007669"/>
    <property type="project" value="UniProtKB-ARBA"/>
</dbReference>
<dbReference type="AlphaFoldDB" id="A0A2G5EZ93"/>
<dbReference type="Pfam" id="PF13812">
    <property type="entry name" value="PPR_3"/>
    <property type="match status" value="1"/>
</dbReference>
<evidence type="ECO:0000313" key="6">
    <source>
        <dbReference type="Proteomes" id="UP000230069"/>
    </source>
</evidence>
<keyword evidence="6" id="KW-1185">Reference proteome</keyword>
<comment type="similarity">
    <text evidence="1">Belongs to the PPR family. P subfamily.</text>
</comment>
<evidence type="ECO:0000256" key="4">
    <source>
        <dbReference type="SAM" id="MobiDB-lite"/>
    </source>
</evidence>
<dbReference type="PANTHER" id="PTHR45717:SF8">
    <property type="entry name" value="OS01G0301000 PROTEIN"/>
    <property type="match status" value="1"/>
</dbReference>
<dbReference type="Gene3D" id="1.25.40.10">
    <property type="entry name" value="Tetratricopeptide repeat domain"/>
    <property type="match status" value="2"/>
</dbReference>
<dbReference type="Pfam" id="PF01535">
    <property type="entry name" value="PPR"/>
    <property type="match status" value="1"/>
</dbReference>
<dbReference type="SUPFAM" id="SSF48452">
    <property type="entry name" value="TPR-like"/>
    <property type="match status" value="1"/>
</dbReference>
<feature type="repeat" description="PPR" evidence="3">
    <location>
        <begin position="383"/>
        <end position="417"/>
    </location>
</feature>
<feature type="compositionally biased region" description="Basic residues" evidence="4">
    <location>
        <begin position="50"/>
        <end position="65"/>
    </location>
</feature>
<dbReference type="GO" id="GO:0005739">
    <property type="term" value="C:mitochondrion"/>
    <property type="evidence" value="ECO:0007669"/>
    <property type="project" value="TreeGrafter"/>
</dbReference>
<accession>A0A2G5EZ93</accession>
<dbReference type="InterPro" id="IPR011990">
    <property type="entry name" value="TPR-like_helical_dom_sf"/>
</dbReference>
<evidence type="ECO:0000256" key="2">
    <source>
        <dbReference type="ARBA" id="ARBA00022737"/>
    </source>
</evidence>
<dbReference type="STRING" id="218851.A0A2G5EZ93"/>
<feature type="repeat" description="PPR" evidence="3">
    <location>
        <begin position="208"/>
        <end position="242"/>
    </location>
</feature>
<feature type="repeat" description="PPR" evidence="3">
    <location>
        <begin position="173"/>
        <end position="207"/>
    </location>
</feature>
<dbReference type="EMBL" id="KZ305020">
    <property type="protein sequence ID" value="PIA61068.1"/>
    <property type="molecule type" value="Genomic_DNA"/>
</dbReference>
<dbReference type="InParanoid" id="A0A2G5EZ93"/>
<dbReference type="NCBIfam" id="TIGR00756">
    <property type="entry name" value="PPR"/>
    <property type="match status" value="3"/>
</dbReference>
<dbReference type="InterPro" id="IPR002885">
    <property type="entry name" value="PPR_rpt"/>
</dbReference>
<dbReference type="PROSITE" id="PS51375">
    <property type="entry name" value="PPR"/>
    <property type="match status" value="3"/>
</dbReference>
<evidence type="ECO:0000256" key="3">
    <source>
        <dbReference type="PROSITE-ProRule" id="PRU00708"/>
    </source>
</evidence>
<organism evidence="5 6">
    <name type="scientific">Aquilegia coerulea</name>
    <name type="common">Rocky mountain columbine</name>
    <dbReference type="NCBI Taxonomy" id="218851"/>
    <lineage>
        <taxon>Eukaryota</taxon>
        <taxon>Viridiplantae</taxon>
        <taxon>Streptophyta</taxon>
        <taxon>Embryophyta</taxon>
        <taxon>Tracheophyta</taxon>
        <taxon>Spermatophyta</taxon>
        <taxon>Magnoliopsida</taxon>
        <taxon>Ranunculales</taxon>
        <taxon>Ranunculaceae</taxon>
        <taxon>Thalictroideae</taxon>
        <taxon>Aquilegia</taxon>
    </lineage>
</organism>
<keyword evidence="2" id="KW-0677">Repeat</keyword>
<gene>
    <name evidence="5" type="ORF">AQUCO_00300527v1</name>
</gene>
<proteinExistence type="inferred from homology"/>
<name>A0A2G5EZ93_AQUCA</name>
<protein>
    <submittedName>
        <fullName evidence="5">Uncharacterized protein</fullName>
    </submittedName>
</protein>
<evidence type="ECO:0000256" key="1">
    <source>
        <dbReference type="ARBA" id="ARBA00007626"/>
    </source>
</evidence>